<accession>W6U0P9</accession>
<proteinExistence type="predicted"/>
<evidence type="ECO:0000313" key="3">
    <source>
        <dbReference type="Proteomes" id="UP000019149"/>
    </source>
</evidence>
<dbReference type="RefSeq" id="XP_024345889.1">
    <property type="nucleotide sequence ID" value="XM_024499704.1"/>
</dbReference>
<evidence type="ECO:0000313" key="2">
    <source>
        <dbReference type="EMBL" id="EUB54695.1"/>
    </source>
</evidence>
<protein>
    <submittedName>
        <fullName evidence="2">Uncharacterized protein</fullName>
    </submittedName>
</protein>
<sequence>MNKKCGEMVNLNGKRFGDSNYHCTWSTWSDFFIVSRTNVLLAYYMATFVEVICDVLYCKYEVLNAVSCSLIIK</sequence>
<dbReference type="KEGG" id="egl:EGR_10455"/>
<evidence type="ECO:0000313" key="1">
    <source>
        <dbReference type="EMBL" id="EUB54693.1"/>
    </source>
</evidence>
<comment type="caution">
    <text evidence="2">The sequence shown here is derived from an EMBL/GenBank/DDBJ whole genome shotgun (WGS) entry which is preliminary data.</text>
</comment>
<organism evidence="2 3">
    <name type="scientific">Echinococcus granulosus</name>
    <name type="common">Hydatid tapeworm</name>
    <dbReference type="NCBI Taxonomy" id="6210"/>
    <lineage>
        <taxon>Eukaryota</taxon>
        <taxon>Metazoa</taxon>
        <taxon>Spiralia</taxon>
        <taxon>Lophotrochozoa</taxon>
        <taxon>Platyhelminthes</taxon>
        <taxon>Cestoda</taxon>
        <taxon>Eucestoda</taxon>
        <taxon>Cyclophyllidea</taxon>
        <taxon>Taeniidae</taxon>
        <taxon>Echinococcus</taxon>
        <taxon>Echinococcus granulosus group</taxon>
    </lineage>
</organism>
<dbReference type="AlphaFoldDB" id="W6U0P9"/>
<dbReference type="Proteomes" id="UP000019149">
    <property type="component" value="Unassembled WGS sequence"/>
</dbReference>
<name>W6U0P9_ECHGR</name>
<dbReference type="EMBL" id="APAU02000221">
    <property type="protein sequence ID" value="EUB54695.1"/>
    <property type="molecule type" value="Genomic_DNA"/>
</dbReference>
<gene>
    <name evidence="1" type="ORF">EGR_10455</name>
    <name evidence="2" type="ORF">EGR_10457</name>
</gene>
<dbReference type="EMBL" id="APAU02000221">
    <property type="protein sequence ID" value="EUB54693.1"/>
    <property type="molecule type" value="Genomic_DNA"/>
</dbReference>
<keyword evidence="3" id="KW-1185">Reference proteome</keyword>
<reference evidence="2 3" key="1">
    <citation type="journal article" date="2013" name="Nat. Genet.">
        <title>The genome of the hydatid tapeworm Echinococcus granulosus.</title>
        <authorList>
            <person name="Zheng H."/>
            <person name="Zhang W."/>
            <person name="Zhang L."/>
            <person name="Zhang Z."/>
            <person name="Li J."/>
            <person name="Lu G."/>
            <person name="Zhu Y."/>
            <person name="Wang Y."/>
            <person name="Huang Y."/>
            <person name="Liu J."/>
            <person name="Kang H."/>
            <person name="Chen J."/>
            <person name="Wang L."/>
            <person name="Chen A."/>
            <person name="Yu S."/>
            <person name="Gao Z."/>
            <person name="Jin L."/>
            <person name="Gu W."/>
            <person name="Wang Z."/>
            <person name="Zhao L."/>
            <person name="Shi B."/>
            <person name="Wen H."/>
            <person name="Lin R."/>
            <person name="Jones M.K."/>
            <person name="Brejova B."/>
            <person name="Vinar T."/>
            <person name="Zhao G."/>
            <person name="McManus D.P."/>
            <person name="Chen Z."/>
            <person name="Zhou Y."/>
            <person name="Wang S."/>
        </authorList>
    </citation>
    <scope>NUCLEOTIDE SEQUENCE [LARGE SCALE GENOMIC DNA]</scope>
</reference>
<dbReference type="CTD" id="36346170"/>
<dbReference type="GeneID" id="36346170"/>